<accession>D0L668</accession>
<dbReference type="RefSeq" id="WP_012833195.1">
    <property type="nucleotide sequence ID" value="NC_013441.1"/>
</dbReference>
<dbReference type="AlphaFoldDB" id="D0L668"/>
<dbReference type="HOGENOM" id="CLU_528695_0_0_11"/>
<dbReference type="KEGG" id="gbr:Gbro_1338"/>
<protein>
    <submittedName>
        <fullName evidence="1">Uncharacterized protein</fullName>
    </submittedName>
</protein>
<keyword evidence="2" id="KW-1185">Reference proteome</keyword>
<sequence length="515" mass="54411">MSKALAAVALAVGAIAAVVAVVVSIIPFSHSGTAEPTAAFRAQSDLDEVLFKLASSPAAKYTGSVTQKNRNNSLRIDFTDLTSTISNSTEGTVTVDNNQGEYRQIGNERFLSAPLAFWNSVLLDADKARKDLAPVDRKWTNARGSQLPALGNILAPDILAGTLGTVGGDAAPELSSVAMDTTDPTFPDARFWPVADPPVTFVGDNVVRIGSWDITYDPDSKAVTHVKGENKIDDDLSLDYDLAVTLLPADQAERVFASQRALVAELVDVPAPGLYTAPNAVTGRTVGTCTRAACSWEYTGSGSVIPEARSVGYVNYGLTVNFFVGGRPAAAPCRTVIRAEIGSTGKATCVARNITGAGDTVSARPSFQYLAFTTRSVEAFNGLIDDTQKRSNQQVTFVRTGSKKAAADGYSAPLTGLPSYYAIKRGDYLFDGFNTTGELMVTYGPGYASSITGGSLKSEWATIIADQLTRQVQAAGDTDIVWFAAEEQTATALRAIVSQAGKSDKVTVVLREPTT</sequence>
<dbReference type="STRING" id="526226.Gbro_1338"/>
<evidence type="ECO:0000313" key="1">
    <source>
        <dbReference type="EMBL" id="ACY20625.1"/>
    </source>
</evidence>
<name>D0L668_GORB4</name>
<evidence type="ECO:0000313" key="2">
    <source>
        <dbReference type="Proteomes" id="UP000001219"/>
    </source>
</evidence>
<dbReference type="EMBL" id="CP001802">
    <property type="protein sequence ID" value="ACY20625.1"/>
    <property type="molecule type" value="Genomic_DNA"/>
</dbReference>
<gene>
    <name evidence="1" type="ordered locus">Gbro_1338</name>
</gene>
<reference evidence="1 2" key="2">
    <citation type="journal article" date="2010" name="Stand. Genomic Sci.">
        <title>Complete genome sequence of Gordonia bronchialis type strain (3410).</title>
        <authorList>
            <person name="Ivanova N."/>
            <person name="Sikorski J."/>
            <person name="Jando M."/>
            <person name="Lapidus A."/>
            <person name="Nolan M."/>
            <person name="Lucas S."/>
            <person name="Del Rio T.G."/>
            <person name="Tice H."/>
            <person name="Copeland A."/>
            <person name="Cheng J.F."/>
            <person name="Chen F."/>
            <person name="Bruce D."/>
            <person name="Goodwin L."/>
            <person name="Pitluck S."/>
            <person name="Mavromatis K."/>
            <person name="Ovchinnikova G."/>
            <person name="Pati A."/>
            <person name="Chen A."/>
            <person name="Palaniappan K."/>
            <person name="Land M."/>
            <person name="Hauser L."/>
            <person name="Chang Y.J."/>
            <person name="Jeffries C.D."/>
            <person name="Chain P."/>
            <person name="Saunders E."/>
            <person name="Han C."/>
            <person name="Detter J.C."/>
            <person name="Brettin T."/>
            <person name="Rohde M."/>
            <person name="Goker M."/>
            <person name="Bristow J."/>
            <person name="Eisen J.A."/>
            <person name="Markowitz V."/>
            <person name="Hugenholtz P."/>
            <person name="Klenk H.P."/>
            <person name="Kyrpides N.C."/>
        </authorList>
    </citation>
    <scope>NUCLEOTIDE SEQUENCE [LARGE SCALE GENOMIC DNA]</scope>
    <source>
        <strain evidence="2">ATCC 25592 / DSM 43247 / BCRC 13721 / JCM 3198 / KCTC 3076 / NBRC 16047 / NCTC 10667</strain>
    </source>
</reference>
<organism evidence="1 2">
    <name type="scientific">Gordonia bronchialis (strain ATCC 25592 / DSM 43247 / BCRC 13721 / JCM 3198 / KCTC 3076 / NBRC 16047 / NCTC 10667)</name>
    <name type="common">Rhodococcus bronchialis</name>
    <dbReference type="NCBI Taxonomy" id="526226"/>
    <lineage>
        <taxon>Bacteria</taxon>
        <taxon>Bacillati</taxon>
        <taxon>Actinomycetota</taxon>
        <taxon>Actinomycetes</taxon>
        <taxon>Mycobacteriales</taxon>
        <taxon>Gordoniaceae</taxon>
        <taxon>Gordonia</taxon>
    </lineage>
</organism>
<dbReference type="OrthoDB" id="4366353at2"/>
<reference evidence="2" key="1">
    <citation type="submission" date="2009-10" db="EMBL/GenBank/DDBJ databases">
        <title>The complete chromosome of Gordonia bronchialis DSM 43247.</title>
        <authorList>
            <consortium name="US DOE Joint Genome Institute (JGI-PGF)"/>
            <person name="Lucas S."/>
            <person name="Copeland A."/>
            <person name="Lapidus A."/>
            <person name="Glavina del Rio T."/>
            <person name="Dalin E."/>
            <person name="Tice H."/>
            <person name="Bruce D."/>
            <person name="Goodwin L."/>
            <person name="Pitluck S."/>
            <person name="Kyrpides N."/>
            <person name="Mavromatis K."/>
            <person name="Ivanova N."/>
            <person name="Ovchinnikova G."/>
            <person name="Saunders E."/>
            <person name="Brettin T."/>
            <person name="Detter J.C."/>
            <person name="Han C."/>
            <person name="Larimer F."/>
            <person name="Land M."/>
            <person name="Hauser L."/>
            <person name="Markowitz V."/>
            <person name="Cheng J.-F."/>
            <person name="Hugenholtz P."/>
            <person name="Woyke T."/>
            <person name="Wu D."/>
            <person name="Jando M."/>
            <person name="Schneider S."/>
            <person name="Goeker M."/>
            <person name="Klenk H.-P."/>
            <person name="Eisen J.A."/>
        </authorList>
    </citation>
    <scope>NUCLEOTIDE SEQUENCE [LARGE SCALE GENOMIC DNA]</scope>
    <source>
        <strain evidence="2">ATCC 25592 / DSM 43247 / BCRC 13721 / JCM 3198 / KCTC 3076 / NBRC 16047 / NCTC 10667</strain>
    </source>
</reference>
<dbReference type="Proteomes" id="UP000001219">
    <property type="component" value="Chromosome"/>
</dbReference>
<dbReference type="eggNOG" id="ENOG5033PF8">
    <property type="taxonomic scope" value="Bacteria"/>
</dbReference>
<proteinExistence type="predicted"/>